<sequence>MDYIEKVLDKVREWTRKLIDAVLGPEAQPEPEAIPIPVNDRRVRR</sequence>
<dbReference type="EMBL" id="CP098611">
    <property type="protein sequence ID" value="USR93006.1"/>
    <property type="molecule type" value="Genomic_DNA"/>
</dbReference>
<dbReference type="Proteomes" id="UP001056708">
    <property type="component" value="Chromosome"/>
</dbReference>
<name>A0ABY5AW68_9CYAN</name>
<organism evidence="1 2">
    <name type="scientific">Phormidium yuhuli AB48</name>
    <dbReference type="NCBI Taxonomy" id="2940671"/>
    <lineage>
        <taxon>Bacteria</taxon>
        <taxon>Bacillati</taxon>
        <taxon>Cyanobacteriota</taxon>
        <taxon>Cyanophyceae</taxon>
        <taxon>Oscillatoriophycideae</taxon>
        <taxon>Oscillatoriales</taxon>
        <taxon>Oscillatoriaceae</taxon>
        <taxon>Phormidium</taxon>
        <taxon>Phormidium yuhuli</taxon>
    </lineage>
</organism>
<accession>A0ABY5AW68</accession>
<reference evidence="1" key="1">
    <citation type="submission" date="2022-06" db="EMBL/GenBank/DDBJ databases">
        <title>Genome sequence of Phormidium yuhuli AB48 isolated from an industrial photobioreactor environment.</title>
        <authorList>
            <person name="Qiu Y."/>
            <person name="Noonan A.J.C."/>
            <person name="Dofher K."/>
            <person name="Koch M."/>
            <person name="Kieft B."/>
            <person name="Lin X."/>
            <person name="Ziels R.M."/>
            <person name="Hallam S.J."/>
        </authorList>
    </citation>
    <scope>NUCLEOTIDE SEQUENCE</scope>
    <source>
        <strain evidence="1">AB48</strain>
    </source>
</reference>
<evidence type="ECO:0000313" key="2">
    <source>
        <dbReference type="Proteomes" id="UP001056708"/>
    </source>
</evidence>
<evidence type="ECO:0008006" key="3">
    <source>
        <dbReference type="Google" id="ProtNLM"/>
    </source>
</evidence>
<dbReference type="RefSeq" id="WP_170189993.1">
    <property type="nucleotide sequence ID" value="NZ_CP098611.1"/>
</dbReference>
<evidence type="ECO:0000313" key="1">
    <source>
        <dbReference type="EMBL" id="USR93006.1"/>
    </source>
</evidence>
<protein>
    <recommendedName>
        <fullName evidence="3">DNA topoisomerase I</fullName>
    </recommendedName>
</protein>
<gene>
    <name evidence="1" type="ORF">NEA10_09925</name>
</gene>
<proteinExistence type="predicted"/>
<keyword evidence="2" id="KW-1185">Reference proteome</keyword>